<dbReference type="SUPFAM" id="SSF53448">
    <property type="entry name" value="Nucleotide-diphospho-sugar transferases"/>
    <property type="match status" value="1"/>
</dbReference>
<feature type="domain" description="Glycosyltransferase 2-like" evidence="4">
    <location>
        <begin position="5"/>
        <end position="170"/>
    </location>
</feature>
<dbReference type="RefSeq" id="WP_171245782.1">
    <property type="nucleotide sequence ID" value="NZ_JABFAJ010000003.1"/>
</dbReference>
<evidence type="ECO:0000259" key="4">
    <source>
        <dbReference type="Pfam" id="PF00535"/>
    </source>
</evidence>
<dbReference type="Proteomes" id="UP000557204">
    <property type="component" value="Unassembled WGS sequence"/>
</dbReference>
<dbReference type="InterPro" id="IPR029044">
    <property type="entry name" value="Nucleotide-diphossugar_trans"/>
</dbReference>
<dbReference type="GO" id="GO:0016020">
    <property type="term" value="C:membrane"/>
    <property type="evidence" value="ECO:0007669"/>
    <property type="project" value="GOC"/>
</dbReference>
<accession>A0A849KCH1</accession>
<dbReference type="PANTHER" id="PTHR43398:SF1">
    <property type="entry name" value="DOLICHOL-PHOSPHATE MANNOSYLTRANSFERASE SUBUNIT 1"/>
    <property type="match status" value="1"/>
</dbReference>
<name>A0A849KCH1_9MICO</name>
<evidence type="ECO:0000256" key="3">
    <source>
        <dbReference type="ARBA" id="ARBA00022679"/>
    </source>
</evidence>
<evidence type="ECO:0000313" key="5">
    <source>
        <dbReference type="EMBL" id="NNU26283.1"/>
    </source>
</evidence>
<keyword evidence="6" id="KW-1185">Reference proteome</keyword>
<dbReference type="PANTHER" id="PTHR43398">
    <property type="entry name" value="DOLICHOL-PHOSPHATE MANNOSYLTRANSFERASE SUBUNIT 1"/>
    <property type="match status" value="1"/>
</dbReference>
<sequence>MSTLVIIPTYDERESLPGTLERLRTAEPDVDVLVVDDASPDGTGRWAEEVAARDPRVHVLHRTGKGGLGAAYVAGFGWGLERGYDVLCEMDADGSHRPEELSRLLDRAADPDAPALVLGSRWVPGGRVVNWPWHRQLLSRGGNTYVQLLLGVAVRDATGGFRAFRADTLRAIDLAAVESHGYCFQVDMTWRVLRGGGTVAEVPITFVERTVGESKMSRAIVVEALTKVTAWGLAHRGRQLRRLLPGGRRRP</sequence>
<comment type="caution">
    <text evidence="5">The sequence shown here is derived from an EMBL/GenBank/DDBJ whole genome shotgun (WGS) entry which is preliminary data.</text>
</comment>
<dbReference type="GO" id="GO:0004582">
    <property type="term" value="F:dolichyl-phosphate beta-D-mannosyltransferase activity"/>
    <property type="evidence" value="ECO:0007669"/>
    <property type="project" value="InterPro"/>
</dbReference>
<dbReference type="EMBL" id="JABFAJ010000003">
    <property type="protein sequence ID" value="NNU26283.1"/>
    <property type="molecule type" value="Genomic_DNA"/>
</dbReference>
<dbReference type="CDD" id="cd06442">
    <property type="entry name" value="DPM1_like"/>
    <property type="match status" value="1"/>
</dbReference>
<dbReference type="InterPro" id="IPR039528">
    <property type="entry name" value="DPM1-like"/>
</dbReference>
<gene>
    <name evidence="5" type="ORF">HLI28_01825</name>
</gene>
<dbReference type="GO" id="GO:0009247">
    <property type="term" value="P:glycolipid biosynthetic process"/>
    <property type="evidence" value="ECO:0007669"/>
    <property type="project" value="TreeGrafter"/>
</dbReference>
<dbReference type="InterPro" id="IPR001173">
    <property type="entry name" value="Glyco_trans_2-like"/>
</dbReference>
<dbReference type="Pfam" id="PF00535">
    <property type="entry name" value="Glycos_transf_2"/>
    <property type="match status" value="1"/>
</dbReference>
<dbReference type="FunFam" id="3.90.550.10:FF:000122">
    <property type="entry name" value="Dolichol-phosphate mannosyltransferase subunit 1"/>
    <property type="match status" value="1"/>
</dbReference>
<keyword evidence="3" id="KW-0808">Transferase</keyword>
<proteinExistence type="inferred from homology"/>
<protein>
    <submittedName>
        <fullName evidence="5">Polyprenol monophosphomannose synthase</fullName>
    </submittedName>
</protein>
<evidence type="ECO:0000256" key="1">
    <source>
        <dbReference type="ARBA" id="ARBA00006739"/>
    </source>
</evidence>
<reference evidence="5 6" key="1">
    <citation type="submission" date="2020-05" db="EMBL/GenBank/DDBJ databases">
        <title>Genome sequence of Isoptericola sp. JC619 isolated from Chilika lagoon, India.</title>
        <authorList>
            <person name="Kumar D."/>
            <person name="Appam K."/>
            <person name="Gandham S."/>
            <person name="Uppada J."/>
            <person name="Sasikala C."/>
            <person name="Venkata Ramana C."/>
        </authorList>
    </citation>
    <scope>NUCLEOTIDE SEQUENCE [LARGE SCALE GENOMIC DNA]</scope>
    <source>
        <strain evidence="5 6">JC619</strain>
    </source>
</reference>
<comment type="similarity">
    <text evidence="1">Belongs to the glycosyltransferase 2 family.</text>
</comment>
<organism evidence="5 6">
    <name type="scientific">Isoptericola sediminis</name>
    <dbReference type="NCBI Taxonomy" id="2733572"/>
    <lineage>
        <taxon>Bacteria</taxon>
        <taxon>Bacillati</taxon>
        <taxon>Actinomycetota</taxon>
        <taxon>Actinomycetes</taxon>
        <taxon>Micrococcales</taxon>
        <taxon>Promicromonosporaceae</taxon>
        <taxon>Isoptericola</taxon>
    </lineage>
</organism>
<dbReference type="Gene3D" id="3.90.550.10">
    <property type="entry name" value="Spore Coat Polysaccharide Biosynthesis Protein SpsA, Chain A"/>
    <property type="match status" value="1"/>
</dbReference>
<evidence type="ECO:0000313" key="6">
    <source>
        <dbReference type="Proteomes" id="UP000557204"/>
    </source>
</evidence>
<evidence type="ECO:0000256" key="2">
    <source>
        <dbReference type="ARBA" id="ARBA00022676"/>
    </source>
</evidence>
<keyword evidence="2" id="KW-0328">Glycosyltransferase</keyword>
<dbReference type="AlphaFoldDB" id="A0A849KCH1"/>